<dbReference type="InterPro" id="IPR036412">
    <property type="entry name" value="HAD-like_sf"/>
</dbReference>
<dbReference type="PANTHER" id="PTHR43344">
    <property type="entry name" value="PHOSPHOSERINE PHOSPHATASE"/>
    <property type="match status" value="1"/>
</dbReference>
<dbReference type="EMBL" id="JAKJXP020000004">
    <property type="protein sequence ID" value="KAK7757013.1"/>
    <property type="molecule type" value="Genomic_DNA"/>
</dbReference>
<dbReference type="GO" id="GO:0000287">
    <property type="term" value="F:magnesium ion binding"/>
    <property type="evidence" value="ECO:0007669"/>
    <property type="project" value="TreeGrafter"/>
</dbReference>
<proteinExistence type="predicted"/>
<dbReference type="InterPro" id="IPR027417">
    <property type="entry name" value="P-loop_NTPase"/>
</dbReference>
<dbReference type="Gene3D" id="3.40.50.300">
    <property type="entry name" value="P-loop containing nucleotide triphosphate hydrolases"/>
    <property type="match status" value="1"/>
</dbReference>
<dbReference type="AlphaFoldDB" id="A0AAN9VBE8"/>
<dbReference type="GO" id="GO:0036424">
    <property type="term" value="F:L-phosphoserine phosphatase activity"/>
    <property type="evidence" value="ECO:0007669"/>
    <property type="project" value="TreeGrafter"/>
</dbReference>
<dbReference type="Proteomes" id="UP001320420">
    <property type="component" value="Unassembled WGS sequence"/>
</dbReference>
<sequence length="320" mass="37406">MWREVAIEKIAQRCGQQHFGVVAGVVTGHFKFWDENEGAGHVVWTRGDMKRYTHIIYLDIDPEVIYTQRLEDTGRMRRHTTVEHLKKWQKTEKAELRQLCRDNDKLFISVAPIGLNLVYRVWQLLLDFRLHTEESNLSRAKNHLNDWVQGRHWRTILVLDADRTLTAEDTGRLFWKIASRRFPGVVSGIELVELFNSQLGYTYTAFRQAVLLYEEACSSDEFDQLCEEVASVVVMHPKFHWLLSWVKEHRRVGAVVITCGLRRIWEKIEKACLEDSARIIGGGRIEELYVITPEVKASLVHHLREIHKLHVWIFGDSPLD</sequence>
<dbReference type="GO" id="GO:0006564">
    <property type="term" value="P:L-serine biosynthetic process"/>
    <property type="evidence" value="ECO:0007669"/>
    <property type="project" value="TreeGrafter"/>
</dbReference>
<comment type="caution">
    <text evidence="1">The sequence shown here is derived from an EMBL/GenBank/DDBJ whole genome shotgun (WGS) entry which is preliminary data.</text>
</comment>
<dbReference type="Pfam" id="PF13207">
    <property type="entry name" value="AAA_17"/>
    <property type="match status" value="1"/>
</dbReference>
<name>A0AAN9VBE8_9PEZI</name>
<accession>A0AAN9VBE8</accession>
<evidence type="ECO:0000313" key="2">
    <source>
        <dbReference type="Proteomes" id="UP001320420"/>
    </source>
</evidence>
<dbReference type="SUPFAM" id="SSF56784">
    <property type="entry name" value="HAD-like"/>
    <property type="match status" value="1"/>
</dbReference>
<dbReference type="GO" id="GO:0005737">
    <property type="term" value="C:cytoplasm"/>
    <property type="evidence" value="ECO:0007669"/>
    <property type="project" value="TreeGrafter"/>
</dbReference>
<evidence type="ECO:0000313" key="1">
    <source>
        <dbReference type="EMBL" id="KAK7757013.1"/>
    </source>
</evidence>
<reference evidence="1 2" key="1">
    <citation type="submission" date="2024-02" db="EMBL/GenBank/DDBJ databases">
        <title>De novo assembly and annotation of 12 fungi associated with fruit tree decline syndrome in Ontario, Canada.</title>
        <authorList>
            <person name="Sulman M."/>
            <person name="Ellouze W."/>
            <person name="Ilyukhin E."/>
        </authorList>
    </citation>
    <scope>NUCLEOTIDE SEQUENCE [LARGE SCALE GENOMIC DNA]</scope>
    <source>
        <strain evidence="1 2">M11/M66-122</strain>
    </source>
</reference>
<organism evidence="1 2">
    <name type="scientific">Diatrype stigma</name>
    <dbReference type="NCBI Taxonomy" id="117547"/>
    <lineage>
        <taxon>Eukaryota</taxon>
        <taxon>Fungi</taxon>
        <taxon>Dikarya</taxon>
        <taxon>Ascomycota</taxon>
        <taxon>Pezizomycotina</taxon>
        <taxon>Sordariomycetes</taxon>
        <taxon>Xylariomycetidae</taxon>
        <taxon>Xylariales</taxon>
        <taxon>Diatrypaceae</taxon>
        <taxon>Diatrype</taxon>
    </lineage>
</organism>
<keyword evidence="2" id="KW-1185">Reference proteome</keyword>
<protein>
    <submittedName>
        <fullName evidence="1">Uncharacterized protein</fullName>
    </submittedName>
</protein>
<dbReference type="PANTHER" id="PTHR43344:SF20">
    <property type="entry name" value="URACIL PHOSPHORIBOSYLTRANSFERASE"/>
    <property type="match status" value="1"/>
</dbReference>
<dbReference type="Pfam" id="PF12710">
    <property type="entry name" value="HAD"/>
    <property type="match status" value="1"/>
</dbReference>
<dbReference type="InterPro" id="IPR050582">
    <property type="entry name" value="HAD-like_SerB"/>
</dbReference>
<gene>
    <name evidence="1" type="ORF">SLS62_001029</name>
</gene>